<dbReference type="InterPro" id="IPR029063">
    <property type="entry name" value="SAM-dependent_MTases_sf"/>
</dbReference>
<proteinExistence type="predicted"/>
<dbReference type="VEuPathDB" id="ToxoDB:EMH_0094510"/>
<reference evidence="1" key="2">
    <citation type="submission" date="2013-10" db="EMBL/GenBank/DDBJ databases">
        <authorList>
            <person name="Aslett M."/>
        </authorList>
    </citation>
    <scope>NUCLEOTIDE SEQUENCE [LARGE SCALE GENOMIC DNA]</scope>
    <source>
        <strain evidence="1">Houghton</strain>
    </source>
</reference>
<dbReference type="Proteomes" id="UP000030744">
    <property type="component" value="Unassembled WGS sequence"/>
</dbReference>
<dbReference type="OrthoDB" id="64915at2759"/>
<dbReference type="SUPFAM" id="SSF53335">
    <property type="entry name" value="S-adenosyl-L-methionine-dependent methyltransferases"/>
    <property type="match status" value="1"/>
</dbReference>
<protein>
    <submittedName>
        <fullName evidence="1">Uncharacterized protein</fullName>
    </submittedName>
</protein>
<dbReference type="EMBL" id="HG736654">
    <property type="protein sequence ID" value="CDJ36726.1"/>
    <property type="molecule type" value="Genomic_DNA"/>
</dbReference>
<organism evidence="1 2">
    <name type="scientific">Eimeria mitis</name>
    <dbReference type="NCBI Taxonomy" id="44415"/>
    <lineage>
        <taxon>Eukaryota</taxon>
        <taxon>Sar</taxon>
        <taxon>Alveolata</taxon>
        <taxon>Apicomplexa</taxon>
        <taxon>Conoidasida</taxon>
        <taxon>Coccidia</taxon>
        <taxon>Eucoccidiorida</taxon>
        <taxon>Eimeriorina</taxon>
        <taxon>Eimeriidae</taxon>
        <taxon>Eimeria</taxon>
    </lineage>
</organism>
<dbReference type="RefSeq" id="XP_037879014.1">
    <property type="nucleotide sequence ID" value="XM_038023160.1"/>
</dbReference>
<evidence type="ECO:0000313" key="1">
    <source>
        <dbReference type="EMBL" id="CDJ36726.1"/>
    </source>
</evidence>
<name>U6KIT3_9EIME</name>
<keyword evidence="2" id="KW-1185">Reference proteome</keyword>
<evidence type="ECO:0000313" key="2">
    <source>
        <dbReference type="Proteomes" id="UP000030744"/>
    </source>
</evidence>
<sequence>MTEKATPFRGSGIATVGGEAPVEQCPQDKFCVEEDSPLCDSIMWKMLDNYYKQVAIEAWAHDYVPSFVTSNSRLCRSYAKIIINFLQDWFKRPEADPDKPVIILEIGGGHGRFTFLLLRALLRYKKLFASLGLPERPFLVVFSDVAEANVDFCSKHPALKTFVDMQWLDFAIFDGNKDRKVHLVVRNEAVVNGAAPVVAICNYVLDSLLTDGWRITPEAAENEFERALVSIYSPLEEKELDAPAIMLRMTLGWKWRSVDLEAACDPSSPANIPYLQRDPTIKEVLLRYRKLNKQLSFVLPIGAFALFRLPNS</sequence>
<dbReference type="GeneID" id="60404641"/>
<dbReference type="AlphaFoldDB" id="U6KIT3"/>
<gene>
    <name evidence="1" type="ORF">EMH_0094510</name>
</gene>
<dbReference type="InterPro" id="IPR038375">
    <property type="entry name" value="NDUFAF7_sf"/>
</dbReference>
<reference evidence="1" key="1">
    <citation type="submission" date="2013-10" db="EMBL/GenBank/DDBJ databases">
        <title>Genomic analysis of the causative agents of coccidiosis in chickens.</title>
        <authorList>
            <person name="Reid A.J."/>
            <person name="Blake D."/>
            <person name="Billington K."/>
            <person name="Browne H."/>
            <person name="Dunn M."/>
            <person name="Hung S."/>
            <person name="Kawahara F."/>
            <person name="Miranda-Saavedra D."/>
            <person name="Mourier T."/>
            <person name="Nagra H."/>
            <person name="Otto T.D."/>
            <person name="Rawlings N."/>
            <person name="Sanchez A."/>
            <person name="Sanders M."/>
            <person name="Subramaniam C."/>
            <person name="Tay Y."/>
            <person name="Dear P."/>
            <person name="Doerig C."/>
            <person name="Gruber A."/>
            <person name="Parkinson J."/>
            <person name="Shirley M."/>
            <person name="Wan K.L."/>
            <person name="Berriman M."/>
            <person name="Tomley F."/>
            <person name="Pain A."/>
        </authorList>
    </citation>
    <scope>NUCLEOTIDE SEQUENCE [LARGE SCALE GENOMIC DNA]</scope>
    <source>
        <strain evidence="1">Houghton</strain>
    </source>
</reference>
<dbReference type="Gene3D" id="3.40.50.12710">
    <property type="match status" value="1"/>
</dbReference>
<accession>U6KIT3</accession>